<dbReference type="InterPro" id="IPR036291">
    <property type="entry name" value="NAD(P)-bd_dom_sf"/>
</dbReference>
<dbReference type="EMBL" id="BAABGP010000018">
    <property type="protein sequence ID" value="GAA4487986.1"/>
    <property type="molecule type" value="Genomic_DNA"/>
</dbReference>
<evidence type="ECO:0000313" key="3">
    <source>
        <dbReference type="Proteomes" id="UP001500731"/>
    </source>
</evidence>
<evidence type="ECO:0000313" key="2">
    <source>
        <dbReference type="EMBL" id="GAA4487986.1"/>
    </source>
</evidence>
<proteinExistence type="inferred from homology"/>
<dbReference type="PRINTS" id="PR00080">
    <property type="entry name" value="SDRFAMILY"/>
</dbReference>
<sequence length="277" mass="28833">MSHDEIPHRHPRAVVVTGGALGIGGGISRRFARDGDHVVLVDIDAAAADATAAEITERGGRCTVLLGDITLDDTVARLAAHVASAHGHADVLVNNVGDFRPAKSFFAKSPPEQWRRLHELNLWHVFAVTHALLPGMIAAGGGSIVNVSTVEAFRGIPGSAVYSAYNAGVSAFTKSLAVELGPSGIRVNAIAPDLADTPQTPAELMLAGRDPALLRSWLPLGRFGRPGDFAGVVSFLASEDAAFITGHTIPVDGGTLAASGWYGKALGRGWTNMPDQA</sequence>
<dbReference type="PRINTS" id="PR00081">
    <property type="entry name" value="GDHRDH"/>
</dbReference>
<dbReference type="Gene3D" id="3.40.50.720">
    <property type="entry name" value="NAD(P)-binding Rossmann-like Domain"/>
    <property type="match status" value="1"/>
</dbReference>
<dbReference type="Proteomes" id="UP001500731">
    <property type="component" value="Unassembled WGS sequence"/>
</dbReference>
<name>A0ABP8PI98_9MICO</name>
<comment type="similarity">
    <text evidence="1">Belongs to the short-chain dehydrogenases/reductases (SDR) family.</text>
</comment>
<dbReference type="SUPFAM" id="SSF51735">
    <property type="entry name" value="NAD(P)-binding Rossmann-fold domains"/>
    <property type="match status" value="1"/>
</dbReference>
<dbReference type="RefSeq" id="WP_345187747.1">
    <property type="nucleotide sequence ID" value="NZ_BAABGP010000018.1"/>
</dbReference>
<evidence type="ECO:0000256" key="1">
    <source>
        <dbReference type="ARBA" id="ARBA00006484"/>
    </source>
</evidence>
<protein>
    <submittedName>
        <fullName evidence="2">3-oxoacyl-[acyl-carrier-protein] reductase</fullName>
    </submittedName>
</protein>
<comment type="caution">
    <text evidence="2">The sequence shown here is derived from an EMBL/GenBank/DDBJ whole genome shotgun (WGS) entry which is preliminary data.</text>
</comment>
<dbReference type="Pfam" id="PF13561">
    <property type="entry name" value="adh_short_C2"/>
    <property type="match status" value="1"/>
</dbReference>
<dbReference type="PANTHER" id="PTHR42760">
    <property type="entry name" value="SHORT-CHAIN DEHYDROGENASES/REDUCTASES FAMILY MEMBER"/>
    <property type="match status" value="1"/>
</dbReference>
<accession>A0ABP8PI98</accession>
<reference evidence="3" key="1">
    <citation type="journal article" date="2019" name="Int. J. Syst. Evol. Microbiol.">
        <title>The Global Catalogue of Microorganisms (GCM) 10K type strain sequencing project: providing services to taxonomists for standard genome sequencing and annotation.</title>
        <authorList>
            <consortium name="The Broad Institute Genomics Platform"/>
            <consortium name="The Broad Institute Genome Sequencing Center for Infectious Disease"/>
            <person name="Wu L."/>
            <person name="Ma J."/>
        </authorList>
    </citation>
    <scope>NUCLEOTIDE SEQUENCE [LARGE SCALE GENOMIC DNA]</scope>
    <source>
        <strain evidence="3">JCM 17839</strain>
    </source>
</reference>
<keyword evidence="3" id="KW-1185">Reference proteome</keyword>
<dbReference type="PANTHER" id="PTHR42760:SF40">
    <property type="entry name" value="3-OXOACYL-[ACYL-CARRIER-PROTEIN] REDUCTASE, CHLOROPLASTIC"/>
    <property type="match status" value="1"/>
</dbReference>
<dbReference type="InterPro" id="IPR002347">
    <property type="entry name" value="SDR_fam"/>
</dbReference>
<organism evidence="2 3">
    <name type="scientific">Microbacterium panaciterrae</name>
    <dbReference type="NCBI Taxonomy" id="985759"/>
    <lineage>
        <taxon>Bacteria</taxon>
        <taxon>Bacillati</taxon>
        <taxon>Actinomycetota</taxon>
        <taxon>Actinomycetes</taxon>
        <taxon>Micrococcales</taxon>
        <taxon>Microbacteriaceae</taxon>
        <taxon>Microbacterium</taxon>
    </lineage>
</organism>
<gene>
    <name evidence="2" type="primary">fabG</name>
    <name evidence="2" type="ORF">GCM10023171_26670</name>
</gene>